<dbReference type="CDD" id="cd03024">
    <property type="entry name" value="DsbA_FrnE"/>
    <property type="match status" value="1"/>
</dbReference>
<gene>
    <name evidence="2" type="ORF">SAMN05444004_10296</name>
</gene>
<protein>
    <submittedName>
        <fullName evidence="2">Predicted dithiol-disulfide isomerase, DsbA family</fullName>
    </submittedName>
</protein>
<dbReference type="Pfam" id="PF01323">
    <property type="entry name" value="DSBA"/>
    <property type="match status" value="1"/>
</dbReference>
<dbReference type="GO" id="GO:0016491">
    <property type="term" value="F:oxidoreductase activity"/>
    <property type="evidence" value="ECO:0007669"/>
    <property type="project" value="InterPro"/>
</dbReference>
<dbReference type="SUPFAM" id="SSF52833">
    <property type="entry name" value="Thioredoxin-like"/>
    <property type="match status" value="1"/>
</dbReference>
<dbReference type="InterPro" id="IPR036249">
    <property type="entry name" value="Thioredoxin-like_sf"/>
</dbReference>
<evidence type="ECO:0000313" key="3">
    <source>
        <dbReference type="Proteomes" id="UP000198914"/>
    </source>
</evidence>
<dbReference type="STRING" id="1244108.SAMN05444004_10296"/>
<sequence>MDRRTYLETKFGGKEAAVRAYAPVVEAAESAGLQIDFEGIKITPNTINAHRLIHWAGLEQKQTHVVQALFEAYFEKGRDIGDVPTLVDIGVECGLDRDLLERLFASDADMEETRARDAHARERGVSGVPTFVVANQHVLRGAQSPEVWGEVIEQILEQLRAQEREADKAPPT</sequence>
<dbReference type="GO" id="GO:0016853">
    <property type="term" value="F:isomerase activity"/>
    <property type="evidence" value="ECO:0007669"/>
    <property type="project" value="UniProtKB-KW"/>
</dbReference>
<dbReference type="InterPro" id="IPR001853">
    <property type="entry name" value="DSBA-like_thioredoxin_dom"/>
</dbReference>
<reference evidence="3" key="1">
    <citation type="submission" date="2016-10" db="EMBL/GenBank/DDBJ databases">
        <authorList>
            <person name="Varghese N."/>
            <person name="Submissions S."/>
        </authorList>
    </citation>
    <scope>NUCLEOTIDE SEQUENCE [LARGE SCALE GENOMIC DNA]</scope>
    <source>
        <strain evidence="3">DSM 100420</strain>
    </source>
</reference>
<keyword evidence="2" id="KW-0413">Isomerase</keyword>
<evidence type="ECO:0000313" key="2">
    <source>
        <dbReference type="EMBL" id="SDY59758.1"/>
    </source>
</evidence>
<dbReference type="EMBL" id="FNPX01000002">
    <property type="protein sequence ID" value="SDY59758.1"/>
    <property type="molecule type" value="Genomic_DNA"/>
</dbReference>
<evidence type="ECO:0000259" key="1">
    <source>
        <dbReference type="Pfam" id="PF01323"/>
    </source>
</evidence>
<dbReference type="AlphaFoldDB" id="A0A1H3L733"/>
<name>A0A1H3L733_9RHOB</name>
<dbReference type="Proteomes" id="UP000198914">
    <property type="component" value="Unassembled WGS sequence"/>
</dbReference>
<dbReference type="PANTHER" id="PTHR13887:SF41">
    <property type="entry name" value="THIOREDOXIN SUPERFAMILY PROTEIN"/>
    <property type="match status" value="1"/>
</dbReference>
<organism evidence="2 3">
    <name type="scientific">Jannaschia faecimaris</name>
    <dbReference type="NCBI Taxonomy" id="1244108"/>
    <lineage>
        <taxon>Bacteria</taxon>
        <taxon>Pseudomonadati</taxon>
        <taxon>Pseudomonadota</taxon>
        <taxon>Alphaproteobacteria</taxon>
        <taxon>Rhodobacterales</taxon>
        <taxon>Roseobacteraceae</taxon>
        <taxon>Jannaschia</taxon>
    </lineage>
</organism>
<proteinExistence type="predicted"/>
<dbReference type="PANTHER" id="PTHR13887">
    <property type="entry name" value="GLUTATHIONE S-TRANSFERASE KAPPA"/>
    <property type="match status" value="1"/>
</dbReference>
<feature type="domain" description="DSBA-like thioredoxin" evidence="1">
    <location>
        <begin position="26"/>
        <end position="147"/>
    </location>
</feature>
<keyword evidence="3" id="KW-1185">Reference proteome</keyword>
<accession>A0A1H3L733</accession>
<dbReference type="Gene3D" id="3.40.30.10">
    <property type="entry name" value="Glutaredoxin"/>
    <property type="match status" value="1"/>
</dbReference>